<comment type="caution">
    <text evidence="1">The sequence shown here is derived from an EMBL/GenBank/DDBJ whole genome shotgun (WGS) entry which is preliminary data.</text>
</comment>
<sequence>MSFPLLSWLEEKIGENESLLKRLNDLDQNTVPSLRKALKEVAIEKNAAVVAQEDYATQLRMIMKPSSKHSFWRCYVYGKSLGSSTNIRKGVANLKVEIQQEWSLRQVERQRAVDSFIQRVFRKARKRSVPEDLSAEDKDRFERQLHDMAVVVERLESSRQKPLAEIDSQSSEIERLFEENTNLASSCQEAANMAVLWEKQVKDCLKQNEELRGVIN</sequence>
<gene>
    <name evidence="1" type="ORF">MLD38_003579</name>
</gene>
<dbReference type="Proteomes" id="UP001057402">
    <property type="component" value="Chromosome 2"/>
</dbReference>
<accession>A0ACB9S4K9</accession>
<organism evidence="1 2">
    <name type="scientific">Melastoma candidum</name>
    <dbReference type="NCBI Taxonomy" id="119954"/>
    <lineage>
        <taxon>Eukaryota</taxon>
        <taxon>Viridiplantae</taxon>
        <taxon>Streptophyta</taxon>
        <taxon>Embryophyta</taxon>
        <taxon>Tracheophyta</taxon>
        <taxon>Spermatophyta</taxon>
        <taxon>Magnoliopsida</taxon>
        <taxon>eudicotyledons</taxon>
        <taxon>Gunneridae</taxon>
        <taxon>Pentapetalae</taxon>
        <taxon>rosids</taxon>
        <taxon>malvids</taxon>
        <taxon>Myrtales</taxon>
        <taxon>Melastomataceae</taxon>
        <taxon>Melastomatoideae</taxon>
        <taxon>Melastomateae</taxon>
        <taxon>Melastoma</taxon>
    </lineage>
</organism>
<evidence type="ECO:0000313" key="1">
    <source>
        <dbReference type="EMBL" id="KAI4385568.1"/>
    </source>
</evidence>
<dbReference type="EMBL" id="CM042881">
    <property type="protein sequence ID" value="KAI4385568.1"/>
    <property type="molecule type" value="Genomic_DNA"/>
</dbReference>
<protein>
    <submittedName>
        <fullName evidence="1">Uncharacterized protein</fullName>
    </submittedName>
</protein>
<keyword evidence="2" id="KW-1185">Reference proteome</keyword>
<name>A0ACB9S4K9_9MYRT</name>
<evidence type="ECO:0000313" key="2">
    <source>
        <dbReference type="Proteomes" id="UP001057402"/>
    </source>
</evidence>
<proteinExistence type="predicted"/>
<reference evidence="2" key="1">
    <citation type="journal article" date="2023" name="Front. Plant Sci.">
        <title>Chromosomal-level genome assembly of Melastoma candidum provides insights into trichome evolution.</title>
        <authorList>
            <person name="Zhong Y."/>
            <person name="Wu W."/>
            <person name="Sun C."/>
            <person name="Zou P."/>
            <person name="Liu Y."/>
            <person name="Dai S."/>
            <person name="Zhou R."/>
        </authorList>
    </citation>
    <scope>NUCLEOTIDE SEQUENCE [LARGE SCALE GENOMIC DNA]</scope>
</reference>